<reference evidence="1 2" key="1">
    <citation type="journal article" date="2010" name="BMC Genomics">
        <title>Sequencing, annotation, and comparative genome analysis of the gerbil-adapted Helicobacter pylori strain B8.</title>
        <authorList>
            <person name="Farnbacher M."/>
            <person name="Jahns T."/>
            <person name="Willrodt D."/>
            <person name="Daniel R."/>
            <person name="Haas R."/>
            <person name="Goesmann A."/>
            <person name="Kurtz S."/>
            <person name="Rieder G."/>
        </authorList>
    </citation>
    <scope>NUCLEOTIDE SEQUENCE [LARGE SCALE GENOMIC DNA]</scope>
    <source>
        <strain evidence="1 2">B8</strain>
    </source>
</reference>
<organism evidence="1 2">
    <name type="scientific">Helicobacter pylori (strain B8)</name>
    <dbReference type="NCBI Taxonomy" id="693745"/>
    <lineage>
        <taxon>Bacteria</taxon>
        <taxon>Pseudomonadati</taxon>
        <taxon>Campylobacterota</taxon>
        <taxon>Epsilonproteobacteria</taxon>
        <taxon>Campylobacterales</taxon>
        <taxon>Helicobacteraceae</taxon>
        <taxon>Helicobacter</taxon>
    </lineage>
</organism>
<accession>D7FCD2</accession>
<evidence type="ECO:0000313" key="1">
    <source>
        <dbReference type="EMBL" id="CBI65839.1"/>
    </source>
</evidence>
<gene>
    <name evidence="1" type="ordered locus">HPB8_282</name>
</gene>
<protein>
    <submittedName>
        <fullName evidence="1">Uncharacterized protein</fullName>
    </submittedName>
</protein>
<dbReference type="HOGENOM" id="CLU_3310776_0_0_7"/>
<name>D7FCD2_HELP3</name>
<dbReference type="Proteomes" id="UP000007091">
    <property type="component" value="Chromosome"/>
</dbReference>
<evidence type="ECO:0000313" key="2">
    <source>
        <dbReference type="Proteomes" id="UP000007091"/>
    </source>
</evidence>
<dbReference type="KEGG" id="hpl:HPB8_282"/>
<dbReference type="AlphaFoldDB" id="D7FCD2"/>
<sequence length="39" mass="4471">MFAYSYQIRVKTTQPLRTSFKLKNLKSVRVLNEALVGGI</sequence>
<dbReference type="EMBL" id="FN598874">
    <property type="protein sequence ID" value="CBI65839.1"/>
    <property type="molecule type" value="Genomic_DNA"/>
</dbReference>
<proteinExistence type="predicted"/>